<evidence type="ECO:0000313" key="2">
    <source>
        <dbReference type="Proteomes" id="UP000326354"/>
    </source>
</evidence>
<protein>
    <submittedName>
        <fullName evidence="1">Uncharacterized protein</fullName>
    </submittedName>
</protein>
<accession>A0A5S9F2J3</accession>
<dbReference type="AlphaFoldDB" id="A0A5S9F2J3"/>
<keyword evidence="2" id="KW-1185">Reference proteome</keyword>
<organism evidence="1 2">
    <name type="scientific">Uabimicrobium amorphum</name>
    <dbReference type="NCBI Taxonomy" id="2596890"/>
    <lineage>
        <taxon>Bacteria</taxon>
        <taxon>Pseudomonadati</taxon>
        <taxon>Planctomycetota</taxon>
        <taxon>Candidatus Uabimicrobiia</taxon>
        <taxon>Candidatus Uabimicrobiales</taxon>
        <taxon>Candidatus Uabimicrobiaceae</taxon>
        <taxon>Candidatus Uabimicrobium</taxon>
    </lineage>
</organism>
<dbReference type="Proteomes" id="UP000326354">
    <property type="component" value="Chromosome"/>
</dbReference>
<dbReference type="RefSeq" id="WP_151967718.1">
    <property type="nucleotide sequence ID" value="NZ_AP019860.1"/>
</dbReference>
<proteinExistence type="predicted"/>
<dbReference type="OrthoDB" id="197037at2"/>
<name>A0A5S9F2J3_UABAM</name>
<evidence type="ECO:0000313" key="1">
    <source>
        <dbReference type="EMBL" id="BBM83522.1"/>
    </source>
</evidence>
<gene>
    <name evidence="1" type="ORF">UABAM_01874</name>
</gene>
<dbReference type="KEGG" id="uam:UABAM_01874"/>
<dbReference type="EMBL" id="AP019860">
    <property type="protein sequence ID" value="BBM83522.1"/>
    <property type="molecule type" value="Genomic_DNA"/>
</dbReference>
<reference evidence="1 2" key="1">
    <citation type="submission" date="2019-08" db="EMBL/GenBank/DDBJ databases">
        <title>Complete genome sequence of Candidatus Uab amorphum.</title>
        <authorList>
            <person name="Shiratori T."/>
            <person name="Suzuki S."/>
            <person name="Kakizawa Y."/>
            <person name="Ishida K."/>
        </authorList>
    </citation>
    <scope>NUCLEOTIDE SEQUENCE [LARGE SCALE GENOMIC DNA]</scope>
    <source>
        <strain evidence="1 2">SRT547</strain>
    </source>
</reference>
<sequence>MPKANTKLIQALREAASNLKGGVKYEWGHMGRCNCGHLVQTATQMTDVEIVKSIDHELDEWTEHAKDYCAVTNHKVDDLFATMESIGFDRYDMSNLEYLSDKNVLDALPNGRYLHRNNPQHVSLYMDTMADLLEEQLV</sequence>